<dbReference type="InterPro" id="IPR007245">
    <property type="entry name" value="PIG-T"/>
</dbReference>
<keyword evidence="1" id="KW-0812">Transmembrane</keyword>
<dbReference type="STRING" id="461836.A0A0L0DQP2"/>
<reference evidence="2 3" key="1">
    <citation type="submission" date="2010-05" db="EMBL/GenBank/DDBJ databases">
        <title>The Genome Sequence of Thecamonas trahens ATCC 50062.</title>
        <authorList>
            <consortium name="The Broad Institute Genome Sequencing Platform"/>
            <person name="Russ C."/>
            <person name="Cuomo C."/>
            <person name="Shea T."/>
            <person name="Young S.K."/>
            <person name="Zeng Q."/>
            <person name="Koehrsen M."/>
            <person name="Haas B."/>
            <person name="Borodovsky M."/>
            <person name="Guigo R."/>
            <person name="Alvarado L."/>
            <person name="Berlin A."/>
            <person name="Bochicchio J."/>
            <person name="Borenstein D."/>
            <person name="Chapman S."/>
            <person name="Chen Z."/>
            <person name="Freedman E."/>
            <person name="Gellesch M."/>
            <person name="Goldberg J."/>
            <person name="Griggs A."/>
            <person name="Gujja S."/>
            <person name="Heilman E."/>
            <person name="Heiman D."/>
            <person name="Hepburn T."/>
            <person name="Howarth C."/>
            <person name="Jen D."/>
            <person name="Larson L."/>
            <person name="Mehta T."/>
            <person name="Park D."/>
            <person name="Pearson M."/>
            <person name="Roberts A."/>
            <person name="Saif S."/>
            <person name="Shenoy N."/>
            <person name="Sisk P."/>
            <person name="Stolte C."/>
            <person name="Sykes S."/>
            <person name="Thomson T."/>
            <person name="Walk T."/>
            <person name="White J."/>
            <person name="Yandava C."/>
            <person name="Burger G."/>
            <person name="Gray M.W."/>
            <person name="Holland P.W.H."/>
            <person name="King N."/>
            <person name="Lang F.B.F."/>
            <person name="Roger A.J."/>
            <person name="Ruiz-Trillo I."/>
            <person name="Lander E."/>
            <person name="Nusbaum C."/>
        </authorList>
    </citation>
    <scope>NUCLEOTIDE SEQUENCE [LARGE SCALE GENOMIC DNA]</scope>
    <source>
        <strain evidence="2 3">ATCC 50062</strain>
    </source>
</reference>
<keyword evidence="3" id="KW-1185">Reference proteome</keyword>
<protein>
    <submittedName>
        <fullName evidence="2">GPI transamidase component GPI16</fullName>
    </submittedName>
</protein>
<dbReference type="Pfam" id="PF04113">
    <property type="entry name" value="Gpi16"/>
    <property type="match status" value="2"/>
</dbReference>
<feature type="transmembrane region" description="Helical" evidence="1">
    <location>
        <begin position="349"/>
        <end position="369"/>
    </location>
</feature>
<keyword evidence="1" id="KW-1133">Transmembrane helix</keyword>
<dbReference type="GO" id="GO:0042765">
    <property type="term" value="C:GPI-anchor transamidase complex"/>
    <property type="evidence" value="ECO:0007669"/>
    <property type="project" value="InterPro"/>
</dbReference>
<proteinExistence type="predicted"/>
<evidence type="ECO:0000256" key="1">
    <source>
        <dbReference type="SAM" id="Phobius"/>
    </source>
</evidence>
<evidence type="ECO:0000313" key="3">
    <source>
        <dbReference type="Proteomes" id="UP000054408"/>
    </source>
</evidence>
<dbReference type="PANTHER" id="PTHR12959:SF11">
    <property type="entry name" value="GPI TRANSAMIDASE COMPONENT PIG-T"/>
    <property type="match status" value="1"/>
</dbReference>
<dbReference type="AlphaFoldDB" id="A0A0L0DQP2"/>
<dbReference type="Proteomes" id="UP000054408">
    <property type="component" value="Unassembled WGS sequence"/>
</dbReference>
<accession>A0A0L0DQP2</accession>
<keyword evidence="1" id="KW-0472">Membrane</keyword>
<sequence>MADVAGLFCASFELVGADETAVVAVAAQELRRGSLASESVCTENLTPWLKLIPGRSVGLASLIKPLRVFNVKYFAQFVRFRAPGTLVLDLTLVHTPEGLGTGRVMPLANFALPDLLVGREAGPGGMRGSPLADRSMVVLELDAQVADATTLEPAPSQRRATGDGMRVDAVYELESAQNVRVVATVSPPLAPALTPLPSAAGGVSLDRHVSGSGGGPGGMHTCVVNSGRGTVRGKFEDVFPAYIVAYFHTLTWTGDGTLRVLRRQHGRLGSAPHHFELAIEVAGDGELCWSYEFDKEFLHLNKYPPDAHRGFDLASGVLRAVRDGSDETGELVVYTPSVLLHVVTPDFSMPYNVITLTCTVMALFFGSMFNSLLRKPTPAADDQGDDDGAE</sequence>
<dbReference type="OrthoDB" id="331263at2759"/>
<dbReference type="GO" id="GO:0016255">
    <property type="term" value="P:attachment of GPI anchor to protein"/>
    <property type="evidence" value="ECO:0007669"/>
    <property type="project" value="InterPro"/>
</dbReference>
<dbReference type="eggNOG" id="KOG2407">
    <property type="taxonomic scope" value="Eukaryota"/>
</dbReference>
<gene>
    <name evidence="2" type="ORF">AMSG_01451</name>
</gene>
<dbReference type="RefSeq" id="XP_013761504.1">
    <property type="nucleotide sequence ID" value="XM_013906050.1"/>
</dbReference>
<dbReference type="GeneID" id="25561201"/>
<evidence type="ECO:0000313" key="2">
    <source>
        <dbReference type="EMBL" id="KNC54595.1"/>
    </source>
</evidence>
<name>A0A0L0DQP2_THETB</name>
<organism evidence="2 3">
    <name type="scientific">Thecamonas trahens ATCC 50062</name>
    <dbReference type="NCBI Taxonomy" id="461836"/>
    <lineage>
        <taxon>Eukaryota</taxon>
        <taxon>Apusozoa</taxon>
        <taxon>Apusomonadida</taxon>
        <taxon>Apusomonadidae</taxon>
        <taxon>Thecamonas</taxon>
    </lineage>
</organism>
<dbReference type="PANTHER" id="PTHR12959">
    <property type="entry name" value="GPI TRANSAMIDASE COMPONENT PIG-T-RELATED"/>
    <property type="match status" value="1"/>
</dbReference>
<dbReference type="EMBL" id="GL349438">
    <property type="protein sequence ID" value="KNC54595.1"/>
    <property type="molecule type" value="Genomic_DNA"/>
</dbReference>